<dbReference type="AlphaFoldDB" id="A0A915J249"/>
<accession>A0A915J249</accession>
<name>A0A915J249_ROMCU</name>
<feature type="compositionally biased region" description="Basic and acidic residues" evidence="1">
    <location>
        <begin position="195"/>
        <end position="212"/>
    </location>
</feature>
<feature type="compositionally biased region" description="Basic and acidic residues" evidence="1">
    <location>
        <begin position="152"/>
        <end position="162"/>
    </location>
</feature>
<dbReference type="Proteomes" id="UP000887565">
    <property type="component" value="Unplaced"/>
</dbReference>
<evidence type="ECO:0000256" key="1">
    <source>
        <dbReference type="SAM" id="MobiDB-lite"/>
    </source>
</evidence>
<organism evidence="2 3">
    <name type="scientific">Romanomermis culicivorax</name>
    <name type="common">Nematode worm</name>
    <dbReference type="NCBI Taxonomy" id="13658"/>
    <lineage>
        <taxon>Eukaryota</taxon>
        <taxon>Metazoa</taxon>
        <taxon>Ecdysozoa</taxon>
        <taxon>Nematoda</taxon>
        <taxon>Enoplea</taxon>
        <taxon>Dorylaimia</taxon>
        <taxon>Mermithida</taxon>
        <taxon>Mermithoidea</taxon>
        <taxon>Mermithidae</taxon>
        <taxon>Romanomermis</taxon>
    </lineage>
</organism>
<feature type="compositionally biased region" description="Polar residues" evidence="1">
    <location>
        <begin position="213"/>
        <end position="224"/>
    </location>
</feature>
<proteinExistence type="predicted"/>
<feature type="compositionally biased region" description="Basic and acidic residues" evidence="1">
    <location>
        <begin position="137"/>
        <end position="146"/>
    </location>
</feature>
<evidence type="ECO:0000313" key="2">
    <source>
        <dbReference type="Proteomes" id="UP000887565"/>
    </source>
</evidence>
<feature type="compositionally biased region" description="Low complexity" evidence="1">
    <location>
        <begin position="175"/>
        <end position="184"/>
    </location>
</feature>
<reference evidence="3" key="1">
    <citation type="submission" date="2022-11" db="UniProtKB">
        <authorList>
            <consortium name="WormBaseParasite"/>
        </authorList>
    </citation>
    <scope>IDENTIFICATION</scope>
</reference>
<feature type="compositionally biased region" description="Basic and acidic residues" evidence="1">
    <location>
        <begin position="93"/>
        <end position="125"/>
    </location>
</feature>
<evidence type="ECO:0000313" key="3">
    <source>
        <dbReference type="WBParaSite" id="nRc.2.0.1.t19958-RA"/>
    </source>
</evidence>
<feature type="compositionally biased region" description="Polar residues" evidence="1">
    <location>
        <begin position="163"/>
        <end position="173"/>
    </location>
</feature>
<feature type="region of interest" description="Disordered" evidence="1">
    <location>
        <begin position="77"/>
        <end position="228"/>
    </location>
</feature>
<dbReference type="WBParaSite" id="nRc.2.0.1.t19958-RA">
    <property type="protein sequence ID" value="nRc.2.0.1.t19958-RA"/>
    <property type="gene ID" value="nRc.2.0.1.g19958"/>
</dbReference>
<protein>
    <submittedName>
        <fullName evidence="3">Uncharacterized protein</fullName>
    </submittedName>
</protein>
<sequence>MDYPDAFKKEIQRILLPQPTPAVPVPQVAQLAPVIAQAAVPPPTTLPLPPVPQLPPPATLLLPMAPMDVQTPQAPSTSALALDRHGQPIQKPRRYEHSMKHKQHLQEEAEYCKSHKTHTTDEPHTRQMPPPSTAGTEHGKTPSERTIRHREQRNQQKAHEEAPQTSSQISVTPQRKVTTTKTAAPPKPRLPARQLDSHCSHHESHSRDDCHQKATQQPPATSHDSCQHKLHNDAPPHCTQSEQTCTVHSTSFYKDVYKHGFHQSPPKLADYISPLHRNTEIQKRMEALKNPPKTVFKNGC</sequence>
<keyword evidence="2" id="KW-1185">Reference proteome</keyword>